<gene>
    <name evidence="1" type="ORF">OIE82_27210</name>
</gene>
<sequence>MTYLLTAVIFLSIGYTLGFIAKPAESFSVGDADTYPLKESRNA</sequence>
<dbReference type="RefSeq" id="WP_395759494.1">
    <property type="nucleotide sequence ID" value="NZ_CP109207.1"/>
</dbReference>
<organism evidence="1">
    <name type="scientific">Streptomyces althioticus</name>
    <dbReference type="NCBI Taxonomy" id="83380"/>
    <lineage>
        <taxon>Bacteria</taxon>
        <taxon>Bacillati</taxon>
        <taxon>Actinomycetota</taxon>
        <taxon>Actinomycetes</taxon>
        <taxon>Kitasatosporales</taxon>
        <taxon>Streptomycetaceae</taxon>
        <taxon>Streptomyces</taxon>
        <taxon>Streptomyces althioticus group</taxon>
    </lineage>
</organism>
<reference evidence="1" key="1">
    <citation type="submission" date="2022-10" db="EMBL/GenBank/DDBJ databases">
        <title>The complete genomes of actinobacterial strains from the NBC collection.</title>
        <authorList>
            <person name="Joergensen T.S."/>
            <person name="Alvarez Arevalo M."/>
            <person name="Sterndorff E.B."/>
            <person name="Faurdal D."/>
            <person name="Vuksanovic O."/>
            <person name="Mourched A.-S."/>
            <person name="Charusanti P."/>
            <person name="Shaw S."/>
            <person name="Blin K."/>
            <person name="Weber T."/>
        </authorList>
    </citation>
    <scope>NUCLEOTIDE SEQUENCE [LARGE SCALE GENOMIC DNA]</scope>
    <source>
        <strain evidence="1">NBC 01686</strain>
    </source>
</reference>
<accession>A0ABZ1YAQ5</accession>
<proteinExistence type="predicted"/>
<protein>
    <submittedName>
        <fullName evidence="1">Uncharacterized protein</fullName>
    </submittedName>
</protein>
<dbReference type="EMBL" id="CP109207">
    <property type="protein sequence ID" value="WUU56633.1"/>
    <property type="molecule type" value="Genomic_DNA"/>
</dbReference>
<name>A0ABZ1YAQ5_9ACTN</name>
<evidence type="ECO:0000313" key="1">
    <source>
        <dbReference type="EMBL" id="WUU56633.1"/>
    </source>
</evidence>